<evidence type="ECO:0000256" key="1">
    <source>
        <dbReference type="ARBA" id="ARBA00004651"/>
    </source>
</evidence>
<feature type="transmembrane region" description="Helical" evidence="10">
    <location>
        <begin position="91"/>
        <end position="116"/>
    </location>
</feature>
<dbReference type="PROSITE" id="PS00211">
    <property type="entry name" value="ABC_TRANSPORTER_1"/>
    <property type="match status" value="1"/>
</dbReference>
<dbReference type="InterPro" id="IPR017871">
    <property type="entry name" value="ABC_transporter-like_CS"/>
</dbReference>
<comment type="subcellular location">
    <subcellularLocation>
        <location evidence="1">Cell membrane</location>
        <topology evidence="1">Multi-pass membrane protein</topology>
    </subcellularLocation>
</comment>
<feature type="domain" description="ABC transporter" evidence="11">
    <location>
        <begin position="368"/>
        <end position="604"/>
    </location>
</feature>
<evidence type="ECO:0000256" key="4">
    <source>
        <dbReference type="ARBA" id="ARBA00022692"/>
    </source>
</evidence>
<feature type="transmembrane region" description="Helical" evidence="10">
    <location>
        <begin position="287"/>
        <end position="313"/>
    </location>
</feature>
<accession>A0A239ZGH1</accession>
<keyword evidence="7 10" id="KW-1133">Transmembrane helix</keyword>
<dbReference type="PANTHER" id="PTHR43394:SF1">
    <property type="entry name" value="ATP-BINDING CASSETTE SUB-FAMILY B MEMBER 10, MITOCHONDRIAL"/>
    <property type="match status" value="1"/>
</dbReference>
<comment type="function">
    <text evidence="9">May be involved in multidrug export. Transmembrane domains (TMD) form a pore in the cell membrane and the ATP-binding domain (NBD) is responsible for energy generation.</text>
</comment>
<keyword evidence="3" id="KW-1003">Cell membrane</keyword>
<dbReference type="OrthoDB" id="9770415at2"/>
<proteinExistence type="predicted"/>
<dbReference type="Gene3D" id="1.20.1560.10">
    <property type="entry name" value="ABC transporter type 1, transmembrane domain"/>
    <property type="match status" value="1"/>
</dbReference>
<reference evidence="13 14" key="1">
    <citation type="submission" date="2017-06" db="EMBL/GenBank/DDBJ databases">
        <authorList>
            <consortium name="Pathogen Informatics"/>
        </authorList>
    </citation>
    <scope>NUCLEOTIDE SEQUENCE [LARGE SCALE GENOMIC DNA]</scope>
    <source>
        <strain evidence="13 14">NCTC13839</strain>
    </source>
</reference>
<evidence type="ECO:0000256" key="10">
    <source>
        <dbReference type="SAM" id="Phobius"/>
    </source>
</evidence>
<dbReference type="PANTHER" id="PTHR43394">
    <property type="entry name" value="ATP-DEPENDENT PERMEASE MDL1, MITOCHONDRIAL"/>
    <property type="match status" value="1"/>
</dbReference>
<dbReference type="PROSITE" id="PS50929">
    <property type="entry name" value="ABC_TM1F"/>
    <property type="match status" value="1"/>
</dbReference>
<dbReference type="CDD" id="cd18547">
    <property type="entry name" value="ABC_6TM_Tm288_like"/>
    <property type="match status" value="1"/>
</dbReference>
<dbReference type="GO" id="GO:0005886">
    <property type="term" value="C:plasma membrane"/>
    <property type="evidence" value="ECO:0007669"/>
    <property type="project" value="UniProtKB-SubCell"/>
</dbReference>
<keyword evidence="8 10" id="KW-0472">Membrane</keyword>
<dbReference type="PROSITE" id="PS50893">
    <property type="entry name" value="ABC_TRANSPORTER_2"/>
    <property type="match status" value="1"/>
</dbReference>
<feature type="transmembrane region" description="Helical" evidence="10">
    <location>
        <begin position="50"/>
        <end position="71"/>
    </location>
</feature>
<dbReference type="AlphaFoldDB" id="A0A239ZGH1"/>
<keyword evidence="14" id="KW-1185">Reference proteome</keyword>
<feature type="transmembrane region" description="Helical" evidence="10">
    <location>
        <begin position="166"/>
        <end position="186"/>
    </location>
</feature>
<dbReference type="Proteomes" id="UP000242084">
    <property type="component" value="Chromosome 1"/>
</dbReference>
<evidence type="ECO:0000259" key="11">
    <source>
        <dbReference type="PROSITE" id="PS50893"/>
    </source>
</evidence>
<dbReference type="GO" id="GO:0016887">
    <property type="term" value="F:ATP hydrolysis activity"/>
    <property type="evidence" value="ECO:0007669"/>
    <property type="project" value="InterPro"/>
</dbReference>
<name>A0A239ZGH1_9STAP</name>
<dbReference type="EMBL" id="LT906462">
    <property type="protein sequence ID" value="SNV69970.1"/>
    <property type="molecule type" value="Genomic_DNA"/>
</dbReference>
<dbReference type="InterPro" id="IPR011527">
    <property type="entry name" value="ABC1_TM_dom"/>
</dbReference>
<evidence type="ECO:0000313" key="13">
    <source>
        <dbReference type="EMBL" id="SNV69970.1"/>
    </source>
</evidence>
<evidence type="ECO:0000256" key="9">
    <source>
        <dbReference type="ARBA" id="ARBA00025074"/>
    </source>
</evidence>
<dbReference type="InterPro" id="IPR003439">
    <property type="entry name" value="ABC_transporter-like_ATP-bd"/>
</dbReference>
<dbReference type="SUPFAM" id="SSF52540">
    <property type="entry name" value="P-loop containing nucleoside triphosphate hydrolases"/>
    <property type="match status" value="1"/>
</dbReference>
<evidence type="ECO:0000259" key="12">
    <source>
        <dbReference type="PROSITE" id="PS50929"/>
    </source>
</evidence>
<evidence type="ECO:0000256" key="8">
    <source>
        <dbReference type="ARBA" id="ARBA00023136"/>
    </source>
</evidence>
<dbReference type="CDD" id="cd03254">
    <property type="entry name" value="ABCC_Glucan_exporter_like"/>
    <property type="match status" value="1"/>
</dbReference>
<organism evidence="13 14">
    <name type="scientific">Mammaliicoccus stepanovicii</name>
    <dbReference type="NCBI Taxonomy" id="643214"/>
    <lineage>
        <taxon>Bacteria</taxon>
        <taxon>Bacillati</taxon>
        <taxon>Bacillota</taxon>
        <taxon>Bacilli</taxon>
        <taxon>Bacillales</taxon>
        <taxon>Staphylococcaceae</taxon>
        <taxon>Mammaliicoccus</taxon>
    </lineage>
</organism>
<evidence type="ECO:0000256" key="3">
    <source>
        <dbReference type="ARBA" id="ARBA00022475"/>
    </source>
</evidence>
<keyword evidence="4 10" id="KW-0812">Transmembrane</keyword>
<evidence type="ECO:0000256" key="6">
    <source>
        <dbReference type="ARBA" id="ARBA00022840"/>
    </source>
</evidence>
<evidence type="ECO:0000256" key="7">
    <source>
        <dbReference type="ARBA" id="ARBA00022989"/>
    </source>
</evidence>
<protein>
    <submittedName>
        <fullName evidence="13">ABC-type multidrug protein lipid transport system ATPase component</fullName>
        <ecNumber evidence="13">3.6.3.-</ecNumber>
    </submittedName>
</protein>
<dbReference type="GO" id="GO:0005524">
    <property type="term" value="F:ATP binding"/>
    <property type="evidence" value="ECO:0007669"/>
    <property type="project" value="UniProtKB-KW"/>
</dbReference>
<keyword evidence="13" id="KW-0378">Hydrolase</keyword>
<keyword evidence="6" id="KW-0067">ATP-binding</keyword>
<dbReference type="FunFam" id="1.20.1560.10:FF:000011">
    <property type="entry name" value="Multidrug ABC transporter ATP-binding protein"/>
    <property type="match status" value="1"/>
</dbReference>
<sequence length="614" mass="68953">MSLKNPYGHQTVLATDDITNKNPKKKKRAKDTKGTLLNIWKLIDEKRLQLIFVIFMIICSSILSLIGPFVIGKMIDEKIIPKELNGLGQYIIILLCVYVMLSITAYMGSFLMVSIAQRTVYLLRDQLFQHFQKLPVSYFDKKQHGELMSRMQNDIENVSQVLNSSFIQFTSSVVTLIGTLSIMLYLSPLLTLLTIIIIPIMFMSMRWITSRTGVLYGLRQKQFGIMNGYIEEIVNGQTIVKAFSQEKYVMETFNKKADNVKEYSFWAITFGGLIPKVMNYLNNLSFAIVAGIGGILALNHSAGVTVGVIVIFAEYARQFTRPLSDLANQFNTVLSAIAGAERVFDIMKEPVEQDLPDAIDKQHIKGEIEFKDVTFKYDPEQQNPTIKQLSFKIKSGESVALVGATGAGKTTIVQLILHYYDINSGEILIDGIPINNMTRQSLRHNIGVVLQDPYLFDGTIKDNIMYGTPNATYEQVVEAAKKANAHEFISKLEDGYETVLKGESGSLSQGERQLISIARCLLEDPKILLLDEATSSIDTVTEIKIQEALETLMVGRTSIIIAHRLNTVKKADLVYVLSHGEMIESGTQQDLINKKGIYYHMLNASDEDQIKELH</sequence>
<keyword evidence="2" id="KW-0813">Transport</keyword>
<evidence type="ECO:0000313" key="14">
    <source>
        <dbReference type="Proteomes" id="UP000242084"/>
    </source>
</evidence>
<feature type="transmembrane region" description="Helical" evidence="10">
    <location>
        <begin position="192"/>
        <end position="209"/>
    </location>
</feature>
<dbReference type="InterPro" id="IPR003593">
    <property type="entry name" value="AAA+_ATPase"/>
</dbReference>
<gene>
    <name evidence="13" type="ORF">SAMEA4384403_01506</name>
</gene>
<dbReference type="GO" id="GO:0015421">
    <property type="term" value="F:ABC-type oligopeptide transporter activity"/>
    <property type="evidence" value="ECO:0007669"/>
    <property type="project" value="TreeGrafter"/>
</dbReference>
<dbReference type="SUPFAM" id="SSF90123">
    <property type="entry name" value="ABC transporter transmembrane region"/>
    <property type="match status" value="1"/>
</dbReference>
<evidence type="ECO:0000256" key="2">
    <source>
        <dbReference type="ARBA" id="ARBA00022448"/>
    </source>
</evidence>
<dbReference type="Pfam" id="PF00664">
    <property type="entry name" value="ABC_membrane"/>
    <property type="match status" value="1"/>
</dbReference>
<feature type="domain" description="ABC transmembrane type-1" evidence="12">
    <location>
        <begin position="51"/>
        <end position="335"/>
    </location>
</feature>
<dbReference type="Gene3D" id="3.40.50.300">
    <property type="entry name" value="P-loop containing nucleotide triphosphate hydrolases"/>
    <property type="match status" value="1"/>
</dbReference>
<dbReference type="RefSeq" id="WP_095088241.1">
    <property type="nucleotide sequence ID" value="NZ_BMDM01000005.1"/>
</dbReference>
<dbReference type="Pfam" id="PF00005">
    <property type="entry name" value="ABC_tran"/>
    <property type="match status" value="1"/>
</dbReference>
<dbReference type="InterPro" id="IPR039421">
    <property type="entry name" value="Type_1_exporter"/>
</dbReference>
<dbReference type="FunFam" id="3.40.50.300:FF:000287">
    <property type="entry name" value="Multidrug ABC transporter ATP-binding protein"/>
    <property type="match status" value="1"/>
</dbReference>
<dbReference type="InterPro" id="IPR036640">
    <property type="entry name" value="ABC1_TM_sf"/>
</dbReference>
<dbReference type="SMART" id="SM00382">
    <property type="entry name" value="AAA"/>
    <property type="match status" value="1"/>
</dbReference>
<dbReference type="KEGG" id="sste:SAMEA4384403_1506"/>
<dbReference type="EC" id="3.6.3.-" evidence="13"/>
<dbReference type="InterPro" id="IPR027417">
    <property type="entry name" value="P-loop_NTPase"/>
</dbReference>
<evidence type="ECO:0000256" key="5">
    <source>
        <dbReference type="ARBA" id="ARBA00022741"/>
    </source>
</evidence>
<keyword evidence="5" id="KW-0547">Nucleotide-binding</keyword>